<dbReference type="RefSeq" id="WP_107566812.1">
    <property type="nucleotide sequence ID" value="NZ_PYYB01000001.1"/>
</dbReference>
<dbReference type="InterPro" id="IPR003399">
    <property type="entry name" value="Mce/MlaD"/>
</dbReference>
<evidence type="ECO:0000313" key="3">
    <source>
        <dbReference type="EMBL" id="PTL58374.1"/>
    </source>
</evidence>
<protein>
    <submittedName>
        <fullName evidence="3">MCE family protein</fullName>
    </submittedName>
</protein>
<feature type="region of interest" description="Disordered" evidence="1">
    <location>
        <begin position="410"/>
        <end position="510"/>
    </location>
</feature>
<evidence type="ECO:0000256" key="1">
    <source>
        <dbReference type="SAM" id="MobiDB-lite"/>
    </source>
</evidence>
<evidence type="ECO:0000259" key="2">
    <source>
        <dbReference type="Pfam" id="PF02470"/>
    </source>
</evidence>
<sequence length="510" mass="52951">MKLGLRIGLLAVAALLLGVVLSGAGGSETDGGDYRVDAIFRNAGFLIPGQDVKIAGAKVGSVEDVSLTKDRRARISMRVDPKFAPFRADADCTVQPQSLIGEKFVQCTPGTPDAGELRVPAGSDTPTVPLQNTRSPVDLDLVLATFRQPTTTRAALLLSALGGGLAGRGDDLDEAIRQADPAFKETERLLTLVNGERQTIRTLIGEADTVIGELDGRREDVADFISGAAAATRPTARRNAELRSTLRELPGFLAQARPALRELRRLGEDGAPVVRQLTAAAPSATRLVGALSPFSTAARPALRELGTAAAAGRRAVKPAAPQIRRLRRLAETAGPAGTQLAAFLESSRDQGAVEGVLRFVYWATAALARYDSVSHILPAYAIVDGSCNLYAVVTTEACDAHFAAGAGTAGRRAARETPERAGTTPAAAPKTPSATPQLTPTPSPQTGKPTAPATPKLPSVPQVVGDLPKALQDTLDGLLGGLTGKRDPQASPTPAPDLQSLLGSLLGGGR</sequence>
<dbReference type="OrthoDB" id="5242119at2"/>
<organism evidence="3 4">
    <name type="scientific">Paraconexibacter algicola</name>
    <dbReference type="NCBI Taxonomy" id="2133960"/>
    <lineage>
        <taxon>Bacteria</taxon>
        <taxon>Bacillati</taxon>
        <taxon>Actinomycetota</taxon>
        <taxon>Thermoleophilia</taxon>
        <taxon>Solirubrobacterales</taxon>
        <taxon>Paraconexibacteraceae</taxon>
        <taxon>Paraconexibacter</taxon>
    </lineage>
</organism>
<evidence type="ECO:0000313" key="4">
    <source>
        <dbReference type="Proteomes" id="UP000240739"/>
    </source>
</evidence>
<dbReference type="PANTHER" id="PTHR33371:SF4">
    <property type="entry name" value="INTERMEMBRANE PHOSPHOLIPID TRANSPORT SYSTEM BINDING PROTEIN MLAD"/>
    <property type="match status" value="1"/>
</dbReference>
<comment type="caution">
    <text evidence="3">The sequence shown here is derived from an EMBL/GenBank/DDBJ whole genome shotgun (WGS) entry which is preliminary data.</text>
</comment>
<feature type="domain" description="Mce/MlaD" evidence="2">
    <location>
        <begin position="34"/>
        <end position="110"/>
    </location>
</feature>
<reference evidence="3 4" key="1">
    <citation type="submission" date="2018-03" db="EMBL/GenBank/DDBJ databases">
        <title>Aquarubrobacter algicola gen. nov., sp. nov., a novel actinobacterium isolated from shallow eutrophic lake during the end of cyanobacterial harmful algal blooms.</title>
        <authorList>
            <person name="Chun S.J."/>
        </authorList>
    </citation>
    <scope>NUCLEOTIDE SEQUENCE [LARGE SCALE GENOMIC DNA]</scope>
    <source>
        <strain evidence="3 4">Seoho-28</strain>
    </source>
</reference>
<feature type="compositionally biased region" description="Low complexity" evidence="1">
    <location>
        <begin position="420"/>
        <end position="446"/>
    </location>
</feature>
<name>A0A2T4UGI5_9ACTN</name>
<dbReference type="Pfam" id="PF02470">
    <property type="entry name" value="MlaD"/>
    <property type="match status" value="1"/>
</dbReference>
<dbReference type="EMBL" id="PYYB01000001">
    <property type="protein sequence ID" value="PTL58374.1"/>
    <property type="molecule type" value="Genomic_DNA"/>
</dbReference>
<gene>
    <name evidence="3" type="ORF">C7Y72_01275</name>
</gene>
<dbReference type="Proteomes" id="UP000240739">
    <property type="component" value="Unassembled WGS sequence"/>
</dbReference>
<accession>A0A2T4UGI5</accession>
<dbReference type="PANTHER" id="PTHR33371">
    <property type="entry name" value="INTERMEMBRANE PHOSPHOLIPID TRANSPORT SYSTEM BINDING PROTEIN MLAD-RELATED"/>
    <property type="match status" value="1"/>
</dbReference>
<proteinExistence type="predicted"/>
<dbReference type="AlphaFoldDB" id="A0A2T4UGI5"/>
<dbReference type="InterPro" id="IPR052336">
    <property type="entry name" value="MlaD_Phospholipid_Transporter"/>
</dbReference>
<keyword evidence="4" id="KW-1185">Reference proteome</keyword>